<reference evidence="3" key="1">
    <citation type="journal article" date="2019" name="Int. J. Syst. Evol. Microbiol.">
        <title>The Global Catalogue of Microorganisms (GCM) 10K type strain sequencing project: providing services to taxonomists for standard genome sequencing and annotation.</title>
        <authorList>
            <consortium name="The Broad Institute Genomics Platform"/>
            <consortium name="The Broad Institute Genome Sequencing Center for Infectious Disease"/>
            <person name="Wu L."/>
            <person name="Ma J."/>
        </authorList>
    </citation>
    <scope>NUCLEOTIDE SEQUENCE [LARGE SCALE GENOMIC DNA]</scope>
    <source>
        <strain evidence="3">TBRC 1276</strain>
    </source>
</reference>
<proteinExistence type="predicted"/>
<evidence type="ECO:0000313" key="3">
    <source>
        <dbReference type="Proteomes" id="UP001595851"/>
    </source>
</evidence>
<organism evidence="2 3">
    <name type="scientific">Nonomuraea purpurea</name>
    <dbReference type="NCBI Taxonomy" id="1849276"/>
    <lineage>
        <taxon>Bacteria</taxon>
        <taxon>Bacillati</taxon>
        <taxon>Actinomycetota</taxon>
        <taxon>Actinomycetes</taxon>
        <taxon>Streptosporangiales</taxon>
        <taxon>Streptosporangiaceae</taxon>
        <taxon>Nonomuraea</taxon>
    </lineage>
</organism>
<name>A0ABV8G7R8_9ACTN</name>
<gene>
    <name evidence="2" type="ORF">ACFOY2_17495</name>
</gene>
<dbReference type="EMBL" id="JBHSBI010000008">
    <property type="protein sequence ID" value="MFC4009030.1"/>
    <property type="molecule type" value="Genomic_DNA"/>
</dbReference>
<comment type="caution">
    <text evidence="2">The sequence shown here is derived from an EMBL/GenBank/DDBJ whole genome shotgun (WGS) entry which is preliminary data.</text>
</comment>
<dbReference type="RefSeq" id="WP_379529093.1">
    <property type="nucleotide sequence ID" value="NZ_JBHSBI010000008.1"/>
</dbReference>
<dbReference type="Proteomes" id="UP001595851">
    <property type="component" value="Unassembled WGS sequence"/>
</dbReference>
<sequence>MTSEEKLAQALRTIADRAENQDVLPGVMAKRRRRARRRVRGTLAVVCAATLGWGMLVAWPAPPTVVDTAGPGGNAVERVWPQAVFTMLGRSRPLAAISATEVLVWAERGTLEVYDAASKRSRTLAALPQAPRYLAVDRERVLWLADGHAWVAPLRAGGQARKVGPIAGENVDRIALAGQDLVWSAPLDGVWRMRIDGGAPERVAKSKGLQLVEWPWATDEPVDVRANPTRVVNLQTGRTIKISPASGVEGLRCGATWCTGKRGEDSVVQRSDGSWNQVRQGLRGYPYRDRFFTGSGEIYDARTETTVTFEGAKLGTSGGRQWSAGSGVIFWTQGGGVRVVNLAAIPQP</sequence>
<keyword evidence="1" id="KW-0472">Membrane</keyword>
<protein>
    <submittedName>
        <fullName evidence="2">Uncharacterized protein</fullName>
    </submittedName>
</protein>
<keyword evidence="1" id="KW-0812">Transmembrane</keyword>
<dbReference type="SUPFAM" id="SSF63825">
    <property type="entry name" value="YWTD domain"/>
    <property type="match status" value="1"/>
</dbReference>
<evidence type="ECO:0000256" key="1">
    <source>
        <dbReference type="SAM" id="Phobius"/>
    </source>
</evidence>
<accession>A0ABV8G7R8</accession>
<evidence type="ECO:0000313" key="2">
    <source>
        <dbReference type="EMBL" id="MFC4009030.1"/>
    </source>
</evidence>
<keyword evidence="1" id="KW-1133">Transmembrane helix</keyword>
<keyword evidence="3" id="KW-1185">Reference proteome</keyword>
<feature type="transmembrane region" description="Helical" evidence="1">
    <location>
        <begin position="41"/>
        <end position="61"/>
    </location>
</feature>